<dbReference type="AlphaFoldDB" id="A0AAE1XRN3"/>
<comment type="caution">
    <text evidence="1">The sequence shown here is derived from an EMBL/GenBank/DDBJ whole genome shotgun (WGS) entry which is preliminary data.</text>
</comment>
<evidence type="ECO:0000313" key="2">
    <source>
        <dbReference type="Proteomes" id="UP001293254"/>
    </source>
</evidence>
<gene>
    <name evidence="1" type="ORF">Salat_2507500</name>
</gene>
<keyword evidence="2" id="KW-1185">Reference proteome</keyword>
<reference evidence="1" key="1">
    <citation type="submission" date="2020-06" db="EMBL/GenBank/DDBJ databases">
        <authorList>
            <person name="Li T."/>
            <person name="Hu X."/>
            <person name="Zhang T."/>
            <person name="Song X."/>
            <person name="Zhang H."/>
            <person name="Dai N."/>
            <person name="Sheng W."/>
            <person name="Hou X."/>
            <person name="Wei L."/>
        </authorList>
    </citation>
    <scope>NUCLEOTIDE SEQUENCE</scope>
    <source>
        <strain evidence="1">3651</strain>
        <tissue evidence="1">Leaf</tissue>
    </source>
</reference>
<reference evidence="1" key="2">
    <citation type="journal article" date="2024" name="Plant">
        <title>Genomic evolution and insights into agronomic trait innovations of Sesamum species.</title>
        <authorList>
            <person name="Miao H."/>
            <person name="Wang L."/>
            <person name="Qu L."/>
            <person name="Liu H."/>
            <person name="Sun Y."/>
            <person name="Le M."/>
            <person name="Wang Q."/>
            <person name="Wei S."/>
            <person name="Zheng Y."/>
            <person name="Lin W."/>
            <person name="Duan Y."/>
            <person name="Cao H."/>
            <person name="Xiong S."/>
            <person name="Wang X."/>
            <person name="Wei L."/>
            <person name="Li C."/>
            <person name="Ma Q."/>
            <person name="Ju M."/>
            <person name="Zhao R."/>
            <person name="Li G."/>
            <person name="Mu C."/>
            <person name="Tian Q."/>
            <person name="Mei H."/>
            <person name="Zhang T."/>
            <person name="Gao T."/>
            <person name="Zhang H."/>
        </authorList>
    </citation>
    <scope>NUCLEOTIDE SEQUENCE</scope>
    <source>
        <strain evidence="1">3651</strain>
    </source>
</reference>
<dbReference type="EMBL" id="JACGWO010000010">
    <property type="protein sequence ID" value="KAK4416820.1"/>
    <property type="molecule type" value="Genomic_DNA"/>
</dbReference>
<protein>
    <submittedName>
        <fullName evidence="1">Uncharacterized protein</fullName>
    </submittedName>
</protein>
<name>A0AAE1XRN3_9LAMI</name>
<dbReference type="Proteomes" id="UP001293254">
    <property type="component" value="Unassembled WGS sequence"/>
</dbReference>
<organism evidence="1 2">
    <name type="scientific">Sesamum alatum</name>
    <dbReference type="NCBI Taxonomy" id="300844"/>
    <lineage>
        <taxon>Eukaryota</taxon>
        <taxon>Viridiplantae</taxon>
        <taxon>Streptophyta</taxon>
        <taxon>Embryophyta</taxon>
        <taxon>Tracheophyta</taxon>
        <taxon>Spermatophyta</taxon>
        <taxon>Magnoliopsida</taxon>
        <taxon>eudicotyledons</taxon>
        <taxon>Gunneridae</taxon>
        <taxon>Pentapetalae</taxon>
        <taxon>asterids</taxon>
        <taxon>lamiids</taxon>
        <taxon>Lamiales</taxon>
        <taxon>Pedaliaceae</taxon>
        <taxon>Sesamum</taxon>
    </lineage>
</organism>
<evidence type="ECO:0000313" key="1">
    <source>
        <dbReference type="EMBL" id="KAK4416820.1"/>
    </source>
</evidence>
<proteinExistence type="predicted"/>
<sequence length="102" mass="12344">MEKIFSDVLVQQIELRLAKPGYRVAYLIRSAMQEVNKVYGMSFDYRYFEDKVRRLYEHFLEFPWAMFLSDVMYDTITEEASKAFGTQLVRYYFPLHHLIPNK</sequence>
<accession>A0AAE1XRN3</accession>